<organism evidence="2 3">
    <name type="scientific">Peronospora matthiolae</name>
    <dbReference type="NCBI Taxonomy" id="2874970"/>
    <lineage>
        <taxon>Eukaryota</taxon>
        <taxon>Sar</taxon>
        <taxon>Stramenopiles</taxon>
        <taxon>Oomycota</taxon>
        <taxon>Peronosporomycetes</taxon>
        <taxon>Peronosporales</taxon>
        <taxon>Peronosporaceae</taxon>
        <taxon>Peronospora</taxon>
    </lineage>
</organism>
<evidence type="ECO:0000313" key="2">
    <source>
        <dbReference type="EMBL" id="CAK7932245.1"/>
    </source>
</evidence>
<accession>A0AAV1UCE3</accession>
<proteinExistence type="predicted"/>
<sequence length="1372" mass="151973">MVAVQGGQDDSPAYTGVTRPLVTQTAGGDIVVDTIMADDQQAVFVSSHGPDTVGASVHHGLNSSTPGGGDGASTRQTAVSQPRLPEGVKTTSSTPAVEHVPPKELFEALIESMKASPGPTNVDVWRLSIQDLFTAEYARIPVSVDALPAGRTRFPKLKGPEADSLLDLFRRCYVSASGSFADWKRLAHQISNELLLTKWAFKEIIRKLVSQQKWATAPVPNQWAEVVQAGNTARQMDGENKGSITYEDFMFDPAKFSLEDSITLKAICVARLGNTGFQRLREGSDDEWRIIVGIAEGHIVCRRMPDFLRSVLDSKERLRLYSTVQAQVEGQLVLHISGGRDIPLSRQTTKAITEKILESAELLRISLPDLHRLLGSTKTIGYNRSTRSIHFFFFSRDKAKKLQDVQVPFQGRVYTLENAHQPVRGLVWQNQRGPDGRSGYPRSAYTIILYNLTRFDDIGRIAAYLRSKIQTEFELEDMDTCTPNSRTSTAWKVTFHLAGCPKFLQGIVRLLWFGTLIIIRHPDVGRRLQCLQCGTLGHPAGRCQFTDAQLRGPGGVEVIKADLQAVEDLAKPFSSPGEMRQMAMRRLQVQQSEDAAARAAVTPVALTVAPSPSPVAEPPRTGIPLQPVYTPPGTHEGPPPPAPKCRPAQPWLTRPVRGGRRIWSPLQASKGDLKVSSGSYHVLQEDELDETETSSNSVNRDTHDLPRQASSKMTDRDASSKKGPPTLTPEDLARQTAAARRGQVSVVAGPTLLANKRRERSTCERLIKQLSPGTSHAIPMEPMPHAEPMHVTELVQILGLREVATPATGNCLAIAIAQALAESALDNPTKDLEILTASIKRGISNAGLLNLEDQMAHDVRVHALKNVGRGWTTMTRGEAASQLRWFLHDYAASPSNREALVEEHSWGGSDTLGMAANFLHRTIYVLNCGRGTGNWSGRKYCPATINRHGRVVETAKEFPLTLLACIDELQAAKIEAPRAPPLVLRFWGRHYSAFLHTARAADRLSLTDVSDGTGSALQQGQDSQIVDTLAVQLEEKRSRILSPIRDHMSVVDDNTSIIIHSSRNCGLAKASSQQLAIVPSQIRGANQGSSLSARKRGHVSTSESIEVSEGENWSGLEISKQKKGRISVASPQPYITRMEERMDTDDWPDLWQALGVEWPVTASTPYPLVYGNPEAWLKTAQVEPELLIHHVRRFVFPGELLASLGDHVLGMWTAQWRQACLLSGLLEYRRRVQDSIQSLWLDQWIVRTQQRLPSSRLASLIDNTDDWVKLREVDYATDDILRLCDPHRRIRLSYHLLCALLFDAEIFALTGDGEKPLEPPEQLRGHLRLLRNNSHYKEVYYADGGSKVDWRKLVCFFNTALAPAEQQFLLEY</sequence>
<dbReference type="EMBL" id="CAKLBY020000189">
    <property type="protein sequence ID" value="CAK7932245.1"/>
    <property type="molecule type" value="Genomic_DNA"/>
</dbReference>
<feature type="region of interest" description="Disordered" evidence="1">
    <location>
        <begin position="684"/>
        <end position="743"/>
    </location>
</feature>
<reference evidence="2" key="1">
    <citation type="submission" date="2024-01" db="EMBL/GenBank/DDBJ databases">
        <authorList>
            <person name="Webb A."/>
        </authorList>
    </citation>
    <scope>NUCLEOTIDE SEQUENCE</scope>
    <source>
        <strain evidence="2">Pm1</strain>
    </source>
</reference>
<dbReference type="Proteomes" id="UP001162060">
    <property type="component" value="Unassembled WGS sequence"/>
</dbReference>
<evidence type="ECO:0000256" key="1">
    <source>
        <dbReference type="SAM" id="MobiDB-lite"/>
    </source>
</evidence>
<feature type="region of interest" description="Disordered" evidence="1">
    <location>
        <begin position="611"/>
        <end position="659"/>
    </location>
</feature>
<feature type="region of interest" description="Disordered" evidence="1">
    <location>
        <begin position="47"/>
        <end position="96"/>
    </location>
</feature>
<gene>
    <name evidence="2" type="ORF">PM001_LOCUS17395</name>
</gene>
<evidence type="ECO:0008006" key="4">
    <source>
        <dbReference type="Google" id="ProtNLM"/>
    </source>
</evidence>
<evidence type="ECO:0000313" key="3">
    <source>
        <dbReference type="Proteomes" id="UP001162060"/>
    </source>
</evidence>
<name>A0AAV1UCE3_9STRA</name>
<protein>
    <recommendedName>
        <fullName evidence="4">CCHC-type domain-containing protein</fullName>
    </recommendedName>
</protein>
<comment type="caution">
    <text evidence="2">The sequence shown here is derived from an EMBL/GenBank/DDBJ whole genome shotgun (WGS) entry which is preliminary data.</text>
</comment>